<name>A0A1M4XLF0_9RHOB</name>
<feature type="signal peptide" evidence="1">
    <location>
        <begin position="1"/>
        <end position="16"/>
    </location>
</feature>
<feature type="domain" description="Endonuclease/exonuclease/phosphatase" evidence="2">
    <location>
        <begin position="22"/>
        <end position="319"/>
    </location>
</feature>
<dbReference type="InterPro" id="IPR036691">
    <property type="entry name" value="Endo/exonu/phosph_ase_sf"/>
</dbReference>
<dbReference type="Proteomes" id="UP000325134">
    <property type="component" value="Unassembled WGS sequence"/>
</dbReference>
<dbReference type="RefSeq" id="WP_149775941.1">
    <property type="nucleotide sequence ID" value="NZ_FQVK01000012.1"/>
</dbReference>
<dbReference type="EMBL" id="FQVK01000012">
    <property type="protein sequence ID" value="SHE94228.1"/>
    <property type="molecule type" value="Genomic_DNA"/>
</dbReference>
<gene>
    <name evidence="3" type="ORF">SAMN05444279_11242</name>
</gene>
<dbReference type="Pfam" id="PF03372">
    <property type="entry name" value="Exo_endo_phos"/>
    <property type="match status" value="1"/>
</dbReference>
<accession>A0A1M4XLF0</accession>
<organism evidence="3 4">
    <name type="scientific">Ruegeria intermedia</name>
    <dbReference type="NCBI Taxonomy" id="996115"/>
    <lineage>
        <taxon>Bacteria</taxon>
        <taxon>Pseudomonadati</taxon>
        <taxon>Pseudomonadota</taxon>
        <taxon>Alphaproteobacteria</taxon>
        <taxon>Rhodobacterales</taxon>
        <taxon>Roseobacteraceae</taxon>
        <taxon>Ruegeria</taxon>
    </lineage>
</organism>
<keyword evidence="1" id="KW-0732">Signal</keyword>
<evidence type="ECO:0000259" key="2">
    <source>
        <dbReference type="Pfam" id="PF03372"/>
    </source>
</evidence>
<feature type="chain" id="PRO_5012883515" evidence="1">
    <location>
        <begin position="17"/>
        <end position="352"/>
    </location>
</feature>
<dbReference type="Gene3D" id="3.60.10.10">
    <property type="entry name" value="Endonuclease/exonuclease/phosphatase"/>
    <property type="match status" value="1"/>
</dbReference>
<keyword evidence="3" id="KW-0540">Nuclease</keyword>
<dbReference type="OrthoDB" id="292013at2"/>
<keyword evidence="3" id="KW-0269">Exonuclease</keyword>
<dbReference type="AlphaFoldDB" id="A0A1M4XLF0"/>
<dbReference type="InterPro" id="IPR005135">
    <property type="entry name" value="Endo/exonuclease/phosphatase"/>
</dbReference>
<evidence type="ECO:0000313" key="4">
    <source>
        <dbReference type="Proteomes" id="UP000325134"/>
    </source>
</evidence>
<keyword evidence="4" id="KW-1185">Reference proteome</keyword>
<dbReference type="GO" id="GO:0004519">
    <property type="term" value="F:endonuclease activity"/>
    <property type="evidence" value="ECO:0007669"/>
    <property type="project" value="UniProtKB-KW"/>
</dbReference>
<reference evidence="3 4" key="1">
    <citation type="submission" date="2016-11" db="EMBL/GenBank/DDBJ databases">
        <authorList>
            <person name="Varghese N."/>
            <person name="Submissions S."/>
        </authorList>
    </citation>
    <scope>NUCLEOTIDE SEQUENCE [LARGE SCALE GENOMIC DNA]</scope>
    <source>
        <strain evidence="3 4">DSM 29341</strain>
    </source>
</reference>
<evidence type="ECO:0000256" key="1">
    <source>
        <dbReference type="SAM" id="SignalP"/>
    </source>
</evidence>
<proteinExistence type="predicted"/>
<keyword evidence="3" id="KW-0378">Hydrolase</keyword>
<evidence type="ECO:0000313" key="3">
    <source>
        <dbReference type="EMBL" id="SHE94228.1"/>
    </source>
</evidence>
<protein>
    <submittedName>
        <fullName evidence="3">Endonuclease/Exonuclease/phosphatase family protein</fullName>
    </submittedName>
</protein>
<dbReference type="SUPFAM" id="SSF56219">
    <property type="entry name" value="DNase I-like"/>
    <property type="match status" value="1"/>
</dbReference>
<dbReference type="GO" id="GO:0004527">
    <property type="term" value="F:exonuclease activity"/>
    <property type="evidence" value="ECO:0007669"/>
    <property type="project" value="UniProtKB-KW"/>
</dbReference>
<sequence>MIRILVLALLPFAAQADPLRVASFNTELQRDGPGLMLRDIRKETPQVRAVVDVLRATAPDVVALQGLDWDHDNVALSALADLLAAAGLDYPYRFARQPNSGLMTDLDLDGDGRLGGPGDAQGWGRFTGNGGIAVLSRYPIIEDQIADHSALLWKDLPGAMLPGRDGAPFPSEQAQSVQRLSSTAHWVVPIDTPQGRLTLMTFHATPPVFDGPEDRNGLRNRDEIRFWSVLLRGDLGPAPTRRFVIAGDANLDPARGEGHTEALRALLTNPLLQDPRPTDATGADTTVTWKTVGDRRVDYVLPSADWVVEDAGVFWTGADGQPHPAARAASRHRLVWVDLTGAGAQDRPAGTD</sequence>
<keyword evidence="3" id="KW-0255">Endonuclease</keyword>